<proteinExistence type="predicted"/>
<comment type="caution">
    <text evidence="2">The sequence shown here is derived from an EMBL/GenBank/DDBJ whole genome shotgun (WGS) entry which is preliminary data.</text>
</comment>
<dbReference type="Proteomes" id="UP000827092">
    <property type="component" value="Unassembled WGS sequence"/>
</dbReference>
<feature type="compositionally biased region" description="Polar residues" evidence="1">
    <location>
        <begin position="33"/>
        <end position="63"/>
    </location>
</feature>
<dbReference type="AlphaFoldDB" id="A0AAV6V0M0"/>
<evidence type="ECO:0000313" key="3">
    <source>
        <dbReference type="Proteomes" id="UP000827092"/>
    </source>
</evidence>
<dbReference type="EMBL" id="JAFNEN010000218">
    <property type="protein sequence ID" value="KAG8189279.1"/>
    <property type="molecule type" value="Genomic_DNA"/>
</dbReference>
<accession>A0AAV6V0M0</accession>
<gene>
    <name evidence="2" type="ORF">JTE90_019039</name>
</gene>
<evidence type="ECO:0000256" key="1">
    <source>
        <dbReference type="SAM" id="MobiDB-lite"/>
    </source>
</evidence>
<evidence type="ECO:0000313" key="2">
    <source>
        <dbReference type="EMBL" id="KAG8189279.1"/>
    </source>
</evidence>
<keyword evidence="3" id="KW-1185">Reference proteome</keyword>
<sequence>MRRVYTNKHSGCVPELHIHSKPNYLQSYKMADQPTTENPLSTVTQNHPTHTQSRGGRSPTTSCVPIGHLGFPAAAFKEDIQATTTQKKAQKERKKGISPWEDGNGKADTAGSPWCNRKPLAPPPPFVYRLASGSEEP</sequence>
<feature type="region of interest" description="Disordered" evidence="1">
    <location>
        <begin position="29"/>
        <end position="66"/>
    </location>
</feature>
<organism evidence="2 3">
    <name type="scientific">Oedothorax gibbosus</name>
    <dbReference type="NCBI Taxonomy" id="931172"/>
    <lineage>
        <taxon>Eukaryota</taxon>
        <taxon>Metazoa</taxon>
        <taxon>Ecdysozoa</taxon>
        <taxon>Arthropoda</taxon>
        <taxon>Chelicerata</taxon>
        <taxon>Arachnida</taxon>
        <taxon>Araneae</taxon>
        <taxon>Araneomorphae</taxon>
        <taxon>Entelegynae</taxon>
        <taxon>Araneoidea</taxon>
        <taxon>Linyphiidae</taxon>
        <taxon>Erigoninae</taxon>
        <taxon>Oedothorax</taxon>
    </lineage>
</organism>
<feature type="region of interest" description="Disordered" evidence="1">
    <location>
        <begin position="80"/>
        <end position="137"/>
    </location>
</feature>
<reference evidence="2 3" key="1">
    <citation type="journal article" date="2022" name="Nat. Ecol. Evol.">
        <title>A masculinizing supergene underlies an exaggerated male reproductive morph in a spider.</title>
        <authorList>
            <person name="Hendrickx F."/>
            <person name="De Corte Z."/>
            <person name="Sonet G."/>
            <person name="Van Belleghem S.M."/>
            <person name="Kostlbacher S."/>
            <person name="Vangestel C."/>
        </authorList>
    </citation>
    <scope>NUCLEOTIDE SEQUENCE [LARGE SCALE GENOMIC DNA]</scope>
    <source>
        <strain evidence="2">W744_W776</strain>
    </source>
</reference>
<name>A0AAV6V0M0_9ARAC</name>
<protein>
    <submittedName>
        <fullName evidence="2">Uncharacterized protein</fullName>
    </submittedName>
</protein>